<dbReference type="PANTHER" id="PTHR35792">
    <property type="entry name" value="GENERAL STRESS PROTEIN"/>
    <property type="match status" value="1"/>
</dbReference>
<organism evidence="2 3">
    <name type="scientific">Geomonas silvestris</name>
    <dbReference type="NCBI Taxonomy" id="2740184"/>
    <lineage>
        <taxon>Bacteria</taxon>
        <taxon>Pseudomonadati</taxon>
        <taxon>Thermodesulfobacteriota</taxon>
        <taxon>Desulfuromonadia</taxon>
        <taxon>Geobacterales</taxon>
        <taxon>Geobacteraceae</taxon>
        <taxon>Geomonas</taxon>
    </lineage>
</organism>
<accession>A0A6V8MLB1</accession>
<evidence type="ECO:0000313" key="2">
    <source>
        <dbReference type="EMBL" id="GFO60429.1"/>
    </source>
</evidence>
<comment type="caution">
    <text evidence="2">The sequence shown here is derived from an EMBL/GenBank/DDBJ whole genome shotgun (WGS) entry which is preliminary data.</text>
</comment>
<dbReference type="RefSeq" id="WP_183355248.1">
    <property type="nucleotide sequence ID" value="NZ_BLXX01000008.1"/>
</dbReference>
<gene>
    <name evidence="2" type="ORF">GMST_27540</name>
</gene>
<keyword evidence="1" id="KW-0472">Membrane</keyword>
<reference evidence="3" key="1">
    <citation type="submission" date="2020-06" db="EMBL/GenBank/DDBJ databases">
        <title>Draft genomic sequence of Geomonas sp. Red330.</title>
        <authorList>
            <person name="Itoh H."/>
            <person name="Zhenxing X."/>
            <person name="Ushijima N."/>
            <person name="Masuda Y."/>
            <person name="Shiratori Y."/>
            <person name="Senoo K."/>
        </authorList>
    </citation>
    <scope>NUCLEOTIDE SEQUENCE [LARGE SCALE GENOMIC DNA]</scope>
    <source>
        <strain evidence="3">Red330</strain>
    </source>
</reference>
<sequence>MSEREESSSAMVGALMLLVGGLIGAGVALLYAPQSGDKTRKDVARMAKKARRKTQNAMDAVEDFTEQVTDMAEAVGERASEILETGKDMAYSAKKGLLKAIQDGEHRLERERSRLSKMIG</sequence>
<dbReference type="InterPro" id="IPR024623">
    <property type="entry name" value="YtxH"/>
</dbReference>
<dbReference type="Pfam" id="PF12732">
    <property type="entry name" value="YtxH"/>
    <property type="match status" value="1"/>
</dbReference>
<protein>
    <submittedName>
        <fullName evidence="2">General stress protein</fullName>
    </submittedName>
</protein>
<proteinExistence type="predicted"/>
<keyword evidence="3" id="KW-1185">Reference proteome</keyword>
<evidence type="ECO:0000256" key="1">
    <source>
        <dbReference type="SAM" id="Phobius"/>
    </source>
</evidence>
<dbReference type="PANTHER" id="PTHR35792:SF2">
    <property type="entry name" value="GENERAL STRESS PROTEIN"/>
    <property type="match status" value="1"/>
</dbReference>
<dbReference type="EMBL" id="BLXX01000008">
    <property type="protein sequence ID" value="GFO60429.1"/>
    <property type="molecule type" value="Genomic_DNA"/>
</dbReference>
<feature type="transmembrane region" description="Helical" evidence="1">
    <location>
        <begin position="12"/>
        <end position="32"/>
    </location>
</feature>
<evidence type="ECO:0000313" key="3">
    <source>
        <dbReference type="Proteomes" id="UP000556026"/>
    </source>
</evidence>
<dbReference type="Proteomes" id="UP000556026">
    <property type="component" value="Unassembled WGS sequence"/>
</dbReference>
<keyword evidence="1" id="KW-1133">Transmembrane helix</keyword>
<name>A0A6V8MLB1_9BACT</name>
<keyword evidence="1" id="KW-0812">Transmembrane</keyword>
<dbReference type="InterPro" id="IPR052928">
    <property type="entry name" value="Desiccation-related_membrane"/>
</dbReference>
<dbReference type="AlphaFoldDB" id="A0A6V8MLB1"/>